<accession>A0ABY7HNU0</accession>
<evidence type="ECO:0000256" key="6">
    <source>
        <dbReference type="ARBA" id="ARBA00023288"/>
    </source>
</evidence>
<evidence type="ECO:0000313" key="9">
    <source>
        <dbReference type="Proteomes" id="UP001164712"/>
    </source>
</evidence>
<keyword evidence="9" id="KW-1185">Reference proteome</keyword>
<dbReference type="Pfam" id="PF08085">
    <property type="entry name" value="Entericidin"/>
    <property type="match status" value="1"/>
</dbReference>
<feature type="signal peptide" evidence="7">
    <location>
        <begin position="1"/>
        <end position="21"/>
    </location>
</feature>
<evidence type="ECO:0000256" key="4">
    <source>
        <dbReference type="ARBA" id="ARBA00023136"/>
    </source>
</evidence>
<feature type="chain" id="PRO_5045740465" evidence="7">
    <location>
        <begin position="22"/>
        <end position="44"/>
    </location>
</feature>
<reference evidence="8" key="1">
    <citation type="submission" date="2022-12" db="EMBL/GenBank/DDBJ databases">
        <title>Complete genome sequence of an Australian strain of Rouxiella badensis DAR84756 and resolution of the R. badensis DSM100043 and R. chamberiensis DSM28324 genomes.</title>
        <authorList>
            <person name="Paul S."/>
            <person name="Anderson P.J."/>
            <person name="Maynard G."/>
            <person name="Dyall-Smith M."/>
            <person name="Kudinha T."/>
        </authorList>
    </citation>
    <scope>NUCLEOTIDE SEQUENCE</scope>
    <source>
        <strain evidence="8">DSM 28324</strain>
    </source>
</reference>
<evidence type="ECO:0000256" key="7">
    <source>
        <dbReference type="SAM" id="SignalP"/>
    </source>
</evidence>
<evidence type="ECO:0000256" key="2">
    <source>
        <dbReference type="ARBA" id="ARBA00022475"/>
    </source>
</evidence>
<dbReference type="RefSeq" id="WP_045048964.1">
    <property type="nucleotide sequence ID" value="NZ_CP114058.1"/>
</dbReference>
<sequence length="44" mass="4475">MLKKSILTLVSVVVLSSLLSACNTTRGVGEDVSSGGNAIQRAAQ</sequence>
<dbReference type="Proteomes" id="UP001164712">
    <property type="component" value="Chromosome"/>
</dbReference>
<proteinExistence type="inferred from homology"/>
<evidence type="ECO:0000256" key="3">
    <source>
        <dbReference type="ARBA" id="ARBA00022729"/>
    </source>
</evidence>
<keyword evidence="6 8" id="KW-0449">Lipoprotein</keyword>
<keyword evidence="4" id="KW-0472">Membrane</keyword>
<dbReference type="EMBL" id="CP114058">
    <property type="protein sequence ID" value="WAT00908.1"/>
    <property type="molecule type" value="Genomic_DNA"/>
</dbReference>
<dbReference type="PROSITE" id="PS51257">
    <property type="entry name" value="PROKAR_LIPOPROTEIN"/>
    <property type="match status" value="1"/>
</dbReference>
<name>A0ABY7HNU0_9GAMM</name>
<keyword evidence="3 7" id="KW-0732">Signal</keyword>
<evidence type="ECO:0000313" key="8">
    <source>
        <dbReference type="EMBL" id="WAT00908.1"/>
    </source>
</evidence>
<protein>
    <submittedName>
        <fullName evidence="8">Entericidin A/B family lipoprotein</fullName>
    </submittedName>
</protein>
<keyword evidence="5" id="KW-0564">Palmitate</keyword>
<comment type="similarity">
    <text evidence="1">Belongs to the EcnA/EcnB lipoprotein family.</text>
</comment>
<gene>
    <name evidence="8" type="ORF">O1V66_19290</name>
</gene>
<dbReference type="InterPro" id="IPR012556">
    <property type="entry name" value="Entericidin"/>
</dbReference>
<organism evidence="8 9">
    <name type="scientific">Rouxiella chamberiensis</name>
    <dbReference type="NCBI Taxonomy" id="1513468"/>
    <lineage>
        <taxon>Bacteria</taxon>
        <taxon>Pseudomonadati</taxon>
        <taxon>Pseudomonadota</taxon>
        <taxon>Gammaproteobacteria</taxon>
        <taxon>Enterobacterales</taxon>
        <taxon>Yersiniaceae</taxon>
        <taxon>Rouxiella</taxon>
    </lineage>
</organism>
<evidence type="ECO:0000256" key="5">
    <source>
        <dbReference type="ARBA" id="ARBA00023139"/>
    </source>
</evidence>
<evidence type="ECO:0000256" key="1">
    <source>
        <dbReference type="ARBA" id="ARBA00010296"/>
    </source>
</evidence>
<keyword evidence="2" id="KW-1003">Cell membrane</keyword>